<dbReference type="GO" id="GO:0003677">
    <property type="term" value="F:DNA binding"/>
    <property type="evidence" value="ECO:0007669"/>
    <property type="project" value="InterPro"/>
</dbReference>
<dbReference type="InterPro" id="IPR010982">
    <property type="entry name" value="Lambda_DNA-bd_dom_sf"/>
</dbReference>
<name>A0AB32ZYB2_ALTME</name>
<evidence type="ECO:0008006" key="3">
    <source>
        <dbReference type="Google" id="ProtNLM"/>
    </source>
</evidence>
<gene>
    <name evidence="1" type="ordered locus">AMEC673_08980</name>
</gene>
<sequence length="102" mass="11564">MEWFALLLKKVKELGRRQVELDTGMSKTTLSQVLNEKYPGSISNIEKKVLAAYANLTVTCPVLGSIAVKRCLNEQIRPFSASNPQRVRLFRACQNCIHRSKQ</sequence>
<proteinExistence type="predicted"/>
<evidence type="ECO:0000313" key="1">
    <source>
        <dbReference type="EMBL" id="AFT74490.1"/>
    </source>
</evidence>
<organism evidence="1 2">
    <name type="scientific">Alteromonas macleodii (strain English Channel 673)</name>
    <dbReference type="NCBI Taxonomy" id="1004788"/>
    <lineage>
        <taxon>Bacteria</taxon>
        <taxon>Pseudomonadati</taxon>
        <taxon>Pseudomonadota</taxon>
        <taxon>Gammaproteobacteria</taxon>
        <taxon>Alteromonadales</taxon>
        <taxon>Alteromonadaceae</taxon>
        <taxon>Alteromonas/Salinimonas group</taxon>
        <taxon>Alteromonas</taxon>
    </lineage>
</organism>
<evidence type="ECO:0000313" key="2">
    <source>
        <dbReference type="Proteomes" id="UP000006296"/>
    </source>
</evidence>
<dbReference type="EMBL" id="CP003844">
    <property type="protein sequence ID" value="AFT74490.1"/>
    <property type="molecule type" value="Genomic_DNA"/>
</dbReference>
<dbReference type="Proteomes" id="UP000006296">
    <property type="component" value="Chromosome"/>
</dbReference>
<dbReference type="RefSeq" id="WP_014976465.1">
    <property type="nucleotide sequence ID" value="NC_018678.1"/>
</dbReference>
<accession>A0AB32ZYB2</accession>
<dbReference type="KEGG" id="amg:AMEC673_08980"/>
<reference evidence="2" key="1">
    <citation type="journal article" date="2012" name="Sci. Rep.">
        <title>Genomes of surface isolates of Alteromonas macleodii: the life of a widespread marine opportunistic copiotroph.</title>
        <authorList>
            <person name="Lopez-Perez M."/>
            <person name="Gonzaga A."/>
            <person name="Martin-Cuadrado A.B."/>
            <person name="Onyshchenko O."/>
            <person name="Ghavidel A."/>
            <person name="Ghai R."/>
            <person name="Rodriguez-Valera F."/>
        </authorList>
    </citation>
    <scope>NUCLEOTIDE SEQUENCE [LARGE SCALE GENOMIC DNA]</scope>
    <source>
        <strain evidence="2">English Channel 673</strain>
    </source>
</reference>
<dbReference type="Gene3D" id="1.10.260.40">
    <property type="entry name" value="lambda repressor-like DNA-binding domains"/>
    <property type="match status" value="1"/>
</dbReference>
<dbReference type="AlphaFoldDB" id="A0AB32ZYB2"/>
<protein>
    <recommendedName>
        <fullName evidence="3">Transcriptional regulator</fullName>
    </recommendedName>
</protein>